<dbReference type="SMART" id="SM00100">
    <property type="entry name" value="cNMP"/>
    <property type="match status" value="1"/>
</dbReference>
<dbReference type="Gene3D" id="1.10.10.10">
    <property type="entry name" value="Winged helix-like DNA-binding domain superfamily/Winged helix DNA-binding domain"/>
    <property type="match status" value="1"/>
</dbReference>
<dbReference type="InterPro" id="IPR014710">
    <property type="entry name" value="RmlC-like_jellyroll"/>
</dbReference>
<proteinExistence type="predicted"/>
<sequence length="230" mass="26277">MDRIQYLSQFNLMHSLSESDLIEMDKLTVITTVPKHTFIQTPDTFIETLYFIKKGKVRLYRLSEEGKQFTLDILGEGNIFGEMEEFSLGTRGLFIETIVESDICMMDKERFRTYVIQHPQFMMNMLKAISERLSNMSSLAQNLALGKLHDKIIHALIELFSRFGVWDESCEFGKIDMPLSHAEIAHLVGASREAVSIALKELADSGVLQVGFRSIALHRDVLTEQNGFHL</sequence>
<dbReference type="Pfam" id="PF13545">
    <property type="entry name" value="HTH_Crp_2"/>
    <property type="match status" value="1"/>
</dbReference>
<name>A0A3A6PSB3_9BACL</name>
<keyword evidence="1" id="KW-0805">Transcription regulation</keyword>
<dbReference type="GO" id="GO:0005829">
    <property type="term" value="C:cytosol"/>
    <property type="evidence" value="ECO:0007669"/>
    <property type="project" value="TreeGrafter"/>
</dbReference>
<keyword evidence="3" id="KW-0010">Activator</keyword>
<organism evidence="7 8">
    <name type="scientific">Paenibacillus pinisoli</name>
    <dbReference type="NCBI Taxonomy" id="1276110"/>
    <lineage>
        <taxon>Bacteria</taxon>
        <taxon>Bacillati</taxon>
        <taxon>Bacillota</taxon>
        <taxon>Bacilli</taxon>
        <taxon>Bacillales</taxon>
        <taxon>Paenibacillaceae</taxon>
        <taxon>Paenibacillus</taxon>
    </lineage>
</organism>
<dbReference type="SMART" id="SM00419">
    <property type="entry name" value="HTH_CRP"/>
    <property type="match status" value="1"/>
</dbReference>
<gene>
    <name evidence="7" type="ORF">D3P09_08965</name>
</gene>
<dbReference type="GO" id="GO:0003700">
    <property type="term" value="F:DNA-binding transcription factor activity"/>
    <property type="evidence" value="ECO:0007669"/>
    <property type="project" value="TreeGrafter"/>
</dbReference>
<evidence type="ECO:0000313" key="8">
    <source>
        <dbReference type="Proteomes" id="UP000267798"/>
    </source>
</evidence>
<dbReference type="InterPro" id="IPR018490">
    <property type="entry name" value="cNMP-bd_dom_sf"/>
</dbReference>
<dbReference type="InterPro" id="IPR012318">
    <property type="entry name" value="HTH_CRP"/>
</dbReference>
<dbReference type="PROSITE" id="PS51063">
    <property type="entry name" value="HTH_CRP_2"/>
    <property type="match status" value="1"/>
</dbReference>
<dbReference type="InterPro" id="IPR036388">
    <property type="entry name" value="WH-like_DNA-bd_sf"/>
</dbReference>
<dbReference type="Proteomes" id="UP000267798">
    <property type="component" value="Unassembled WGS sequence"/>
</dbReference>
<dbReference type="CDD" id="cd00038">
    <property type="entry name" value="CAP_ED"/>
    <property type="match status" value="1"/>
</dbReference>
<evidence type="ECO:0000259" key="6">
    <source>
        <dbReference type="PROSITE" id="PS51063"/>
    </source>
</evidence>
<dbReference type="GO" id="GO:0003677">
    <property type="term" value="F:DNA binding"/>
    <property type="evidence" value="ECO:0007669"/>
    <property type="project" value="UniProtKB-KW"/>
</dbReference>
<evidence type="ECO:0000313" key="7">
    <source>
        <dbReference type="EMBL" id="RJX39541.1"/>
    </source>
</evidence>
<accession>A0A3A6PSB3</accession>
<reference evidence="7 8" key="1">
    <citation type="submission" date="2018-09" db="EMBL/GenBank/DDBJ databases">
        <title>Paenibacillus aracenensis nov. sp. isolated from a cave in southern Spain.</title>
        <authorList>
            <person name="Jurado V."/>
            <person name="Gutierrez-Patricio S."/>
            <person name="Gonzalez-Pimentel J.L."/>
            <person name="Miller A.Z."/>
            <person name="Laiz L."/>
            <person name="Saiz-Jimenez C."/>
        </authorList>
    </citation>
    <scope>NUCLEOTIDE SEQUENCE [LARGE SCALE GENOMIC DNA]</scope>
    <source>
        <strain evidence="7 8">JCM 19203</strain>
    </source>
</reference>
<dbReference type="SUPFAM" id="SSF51206">
    <property type="entry name" value="cAMP-binding domain-like"/>
    <property type="match status" value="1"/>
</dbReference>
<dbReference type="PANTHER" id="PTHR24567:SF74">
    <property type="entry name" value="HTH-TYPE TRANSCRIPTIONAL REGULATOR ARCR"/>
    <property type="match status" value="1"/>
</dbReference>
<evidence type="ECO:0000256" key="4">
    <source>
        <dbReference type="ARBA" id="ARBA00023163"/>
    </source>
</evidence>
<dbReference type="SUPFAM" id="SSF46785">
    <property type="entry name" value="Winged helix' DNA-binding domain"/>
    <property type="match status" value="1"/>
</dbReference>
<dbReference type="PROSITE" id="PS50042">
    <property type="entry name" value="CNMP_BINDING_3"/>
    <property type="match status" value="1"/>
</dbReference>
<comment type="caution">
    <text evidence="7">The sequence shown here is derived from an EMBL/GenBank/DDBJ whole genome shotgun (WGS) entry which is preliminary data.</text>
</comment>
<evidence type="ECO:0000256" key="2">
    <source>
        <dbReference type="ARBA" id="ARBA00023125"/>
    </source>
</evidence>
<evidence type="ECO:0000259" key="5">
    <source>
        <dbReference type="PROSITE" id="PS50042"/>
    </source>
</evidence>
<dbReference type="OrthoDB" id="9812325at2"/>
<dbReference type="InterPro" id="IPR036390">
    <property type="entry name" value="WH_DNA-bd_sf"/>
</dbReference>
<dbReference type="EMBL" id="QXQB01000002">
    <property type="protein sequence ID" value="RJX39541.1"/>
    <property type="molecule type" value="Genomic_DNA"/>
</dbReference>
<dbReference type="AlphaFoldDB" id="A0A3A6PSB3"/>
<feature type="domain" description="Cyclic nucleotide-binding" evidence="5">
    <location>
        <begin position="12"/>
        <end position="132"/>
    </location>
</feature>
<evidence type="ECO:0000256" key="3">
    <source>
        <dbReference type="ARBA" id="ARBA00023159"/>
    </source>
</evidence>
<evidence type="ECO:0000256" key="1">
    <source>
        <dbReference type="ARBA" id="ARBA00023015"/>
    </source>
</evidence>
<protein>
    <submittedName>
        <fullName evidence="7">Crp/Fnr family transcriptional regulator</fullName>
    </submittedName>
</protein>
<keyword evidence="8" id="KW-1185">Reference proteome</keyword>
<dbReference type="PANTHER" id="PTHR24567">
    <property type="entry name" value="CRP FAMILY TRANSCRIPTIONAL REGULATORY PROTEIN"/>
    <property type="match status" value="1"/>
</dbReference>
<keyword evidence="2" id="KW-0238">DNA-binding</keyword>
<dbReference type="Pfam" id="PF00027">
    <property type="entry name" value="cNMP_binding"/>
    <property type="match status" value="1"/>
</dbReference>
<dbReference type="Gene3D" id="2.60.120.10">
    <property type="entry name" value="Jelly Rolls"/>
    <property type="match status" value="1"/>
</dbReference>
<feature type="domain" description="HTH crp-type" evidence="6">
    <location>
        <begin position="146"/>
        <end position="221"/>
    </location>
</feature>
<dbReference type="InterPro" id="IPR050397">
    <property type="entry name" value="Env_Response_Regulators"/>
</dbReference>
<keyword evidence="4" id="KW-0804">Transcription</keyword>
<dbReference type="InterPro" id="IPR000595">
    <property type="entry name" value="cNMP-bd_dom"/>
</dbReference>
<dbReference type="RefSeq" id="WP_120109111.1">
    <property type="nucleotide sequence ID" value="NZ_QXQB01000002.1"/>
</dbReference>